<sequence length="360" mass="40868">MEDGIFFNQSKYIKEMLKKFGLEDSKPTKTPMSTEIKLTKDDEADSVDSSKYRGMIGSLLYLTASRPDIMFSVCLCARFQENPKTTHLEAVKRIFRYIRGTSHLGLWYPKGTRIETIVYADSDHAGDYVDRKSTSGICTFMGCCLTSWFAKKQTTLAISTTEAEYVSAEKACQQALWMKQALIDYGIRLDDVPIIEIFDDYRCALLDHHDHDRSQCLKGINALVDQGSDVSVMPLSTYMKLIDERPAETNIKLSLSSHSYIYPLGIADDVLVEVVEHVYPIDFVILDIKENKKRHFILGTPFLTTAKAVIKFDKGTITLRSRKNKISFNRIPESLCKDEKGIKNDIKPIALTMTVNRLVL</sequence>
<evidence type="ECO:0000313" key="2">
    <source>
        <dbReference type="Proteomes" id="UP001151760"/>
    </source>
</evidence>
<comment type="caution">
    <text evidence="1">The sequence shown here is derived from an EMBL/GenBank/DDBJ whole genome shotgun (WGS) entry which is preliminary data.</text>
</comment>
<dbReference type="Gene3D" id="2.40.70.10">
    <property type="entry name" value="Acid Proteases"/>
    <property type="match status" value="1"/>
</dbReference>
<evidence type="ECO:0000313" key="1">
    <source>
        <dbReference type="EMBL" id="GJS65874.1"/>
    </source>
</evidence>
<dbReference type="EMBL" id="BQNB010009609">
    <property type="protein sequence ID" value="GJS65874.1"/>
    <property type="molecule type" value="Genomic_DNA"/>
</dbReference>
<protein>
    <submittedName>
        <fullName evidence="1">Retrovirus-related pol polyprotein from transposon TNT 1-94</fullName>
    </submittedName>
</protein>
<dbReference type="InterPro" id="IPR021109">
    <property type="entry name" value="Peptidase_aspartic_dom_sf"/>
</dbReference>
<reference evidence="1" key="2">
    <citation type="submission" date="2022-01" db="EMBL/GenBank/DDBJ databases">
        <authorList>
            <person name="Yamashiro T."/>
            <person name="Shiraishi A."/>
            <person name="Satake H."/>
            <person name="Nakayama K."/>
        </authorList>
    </citation>
    <scope>NUCLEOTIDE SEQUENCE</scope>
</reference>
<organism evidence="1 2">
    <name type="scientific">Tanacetum coccineum</name>
    <dbReference type="NCBI Taxonomy" id="301880"/>
    <lineage>
        <taxon>Eukaryota</taxon>
        <taxon>Viridiplantae</taxon>
        <taxon>Streptophyta</taxon>
        <taxon>Embryophyta</taxon>
        <taxon>Tracheophyta</taxon>
        <taxon>Spermatophyta</taxon>
        <taxon>Magnoliopsida</taxon>
        <taxon>eudicotyledons</taxon>
        <taxon>Gunneridae</taxon>
        <taxon>Pentapetalae</taxon>
        <taxon>asterids</taxon>
        <taxon>campanulids</taxon>
        <taxon>Asterales</taxon>
        <taxon>Asteraceae</taxon>
        <taxon>Asteroideae</taxon>
        <taxon>Anthemideae</taxon>
        <taxon>Anthemidinae</taxon>
        <taxon>Tanacetum</taxon>
    </lineage>
</organism>
<accession>A0ABQ4XKJ0</accession>
<keyword evidence="2" id="KW-1185">Reference proteome</keyword>
<proteinExistence type="predicted"/>
<reference evidence="1" key="1">
    <citation type="journal article" date="2022" name="Int. J. Mol. Sci.">
        <title>Draft Genome of Tanacetum Coccineum: Genomic Comparison of Closely Related Tanacetum-Family Plants.</title>
        <authorList>
            <person name="Yamashiro T."/>
            <person name="Shiraishi A."/>
            <person name="Nakayama K."/>
            <person name="Satake H."/>
        </authorList>
    </citation>
    <scope>NUCLEOTIDE SEQUENCE</scope>
</reference>
<name>A0ABQ4XKJ0_9ASTR</name>
<dbReference type="SUPFAM" id="SSF50630">
    <property type="entry name" value="Acid proteases"/>
    <property type="match status" value="1"/>
</dbReference>
<gene>
    <name evidence="1" type="ORF">Tco_0680438</name>
</gene>
<dbReference type="CDD" id="cd09272">
    <property type="entry name" value="RNase_HI_RT_Ty1"/>
    <property type="match status" value="1"/>
</dbReference>
<dbReference type="PANTHER" id="PTHR11439">
    <property type="entry name" value="GAG-POL-RELATED RETROTRANSPOSON"/>
    <property type="match status" value="1"/>
</dbReference>
<dbReference type="Proteomes" id="UP001151760">
    <property type="component" value="Unassembled WGS sequence"/>
</dbReference>
<dbReference type="CDD" id="cd00303">
    <property type="entry name" value="retropepsin_like"/>
    <property type="match status" value="1"/>
</dbReference>
<dbReference type="PANTHER" id="PTHR11439:SF486">
    <property type="entry name" value="RLK (RECEPTOR-LIKE KINASE) PROTEIN, PUTATIVE-RELATED"/>
    <property type="match status" value="1"/>
</dbReference>